<dbReference type="RefSeq" id="WP_126421581.1">
    <property type="nucleotide sequence ID" value="NZ_AP018827.1"/>
</dbReference>
<reference evidence="2" key="1">
    <citation type="journal article" date="2017" name="Biotechnol. Biofuels">
        <title>Evaluation of environmental bacterial communities as a factor affecting the growth of duckweed Lemna minor.</title>
        <authorList>
            <person name="Ishizawa H."/>
            <person name="Kuroda M."/>
            <person name="Morikawa M."/>
            <person name="Ike M."/>
        </authorList>
    </citation>
    <scope>NUCLEOTIDE SEQUENCE [LARGE SCALE GENOMIC DNA]</scope>
    <source>
        <strain evidence="2">M6</strain>
    </source>
</reference>
<proteinExistence type="predicted"/>
<accession>A0A3G9G2H5</accession>
<reference evidence="2" key="2">
    <citation type="journal article" date="2017" name="Plant Physiol. Biochem.">
        <title>Differential oxidative and antioxidative response of duckweed Lemna minor toward plant growth promoting/inhibiting bacteria.</title>
        <authorList>
            <person name="Ishizawa H."/>
            <person name="Kuroda M."/>
            <person name="Morikawa M."/>
            <person name="Ike M."/>
        </authorList>
    </citation>
    <scope>NUCLEOTIDE SEQUENCE [LARGE SCALE GENOMIC DNA]</scope>
    <source>
        <strain evidence="2">M6</strain>
    </source>
</reference>
<dbReference type="SUPFAM" id="SSF143011">
    <property type="entry name" value="RelE-like"/>
    <property type="match status" value="1"/>
</dbReference>
<dbReference type="OrthoDB" id="9801102at2"/>
<dbReference type="Proteomes" id="UP000278756">
    <property type="component" value="Chromosome 1"/>
</dbReference>
<sequence length="93" mass="10971">MIESFANRQTQQLFEGIAVKRMDAGLQKQALRRLIYLHAAISLDDLRVPPSNRLEALQGDRKGFYSIRVNDQWRIVFKWQDGKAYEVEFVDYH</sequence>
<dbReference type="EMBL" id="AP018827">
    <property type="protein sequence ID" value="BBF80907.1"/>
    <property type="molecule type" value="Genomic_DNA"/>
</dbReference>
<evidence type="ECO:0000313" key="2">
    <source>
        <dbReference type="Proteomes" id="UP000278756"/>
    </source>
</evidence>
<dbReference type="Pfam" id="PF05015">
    <property type="entry name" value="HigB-like_toxin"/>
    <property type="match status" value="1"/>
</dbReference>
<dbReference type="PANTHER" id="PTHR40266">
    <property type="entry name" value="TOXIN HIGB-1"/>
    <property type="match status" value="1"/>
</dbReference>
<name>A0A3G9G2H5_9CAUL</name>
<dbReference type="InterPro" id="IPR007711">
    <property type="entry name" value="HigB-1"/>
</dbReference>
<dbReference type="InterPro" id="IPR035093">
    <property type="entry name" value="RelE/ParE_toxin_dom_sf"/>
</dbReference>
<dbReference type="PANTHER" id="PTHR40266:SF2">
    <property type="entry name" value="TOXIN HIGB-1"/>
    <property type="match status" value="1"/>
</dbReference>
<evidence type="ECO:0000313" key="1">
    <source>
        <dbReference type="EMBL" id="BBF80907.1"/>
    </source>
</evidence>
<dbReference type="Gene3D" id="3.30.2310.20">
    <property type="entry name" value="RelE-like"/>
    <property type="match status" value="1"/>
</dbReference>
<gene>
    <name evidence="1" type="ORF">EM6_1500</name>
</gene>
<dbReference type="AlphaFoldDB" id="A0A3G9G2H5"/>
<protein>
    <submittedName>
        <fullName evidence="1">HigB toxin protein</fullName>
    </submittedName>
</protein>
<organism evidence="1 2">
    <name type="scientific">Asticcacaulis excentricus</name>
    <dbReference type="NCBI Taxonomy" id="78587"/>
    <lineage>
        <taxon>Bacteria</taxon>
        <taxon>Pseudomonadati</taxon>
        <taxon>Pseudomonadota</taxon>
        <taxon>Alphaproteobacteria</taxon>
        <taxon>Caulobacterales</taxon>
        <taxon>Caulobacteraceae</taxon>
        <taxon>Asticcacaulis</taxon>
    </lineage>
</organism>